<dbReference type="STRING" id="742742.HMPREF9452_00940"/>
<name>G1WHX7_9ACTN</name>
<dbReference type="Proteomes" id="UP000004830">
    <property type="component" value="Unassembled WGS sequence"/>
</dbReference>
<dbReference type="HOGENOM" id="CLU_076579_1_0_11"/>
<dbReference type="Gene3D" id="3.30.200.120">
    <property type="match status" value="1"/>
</dbReference>
<keyword evidence="2" id="KW-0418">Kinase</keyword>
<keyword evidence="5" id="KW-1185">Reference proteome</keyword>
<dbReference type="Gene3D" id="1.10.1070.20">
    <property type="match status" value="1"/>
</dbReference>
<evidence type="ECO:0000256" key="2">
    <source>
        <dbReference type="ARBA" id="ARBA00022777"/>
    </source>
</evidence>
<dbReference type="CDD" id="cd17792">
    <property type="entry name" value="CtkA"/>
    <property type="match status" value="1"/>
</dbReference>
<comment type="caution">
    <text evidence="4">The sequence shown here is derived from an EMBL/GenBank/DDBJ whole genome shotgun (WGS) entry which is preliminary data.</text>
</comment>
<dbReference type="InterPro" id="IPR012893">
    <property type="entry name" value="HipA-like_C"/>
</dbReference>
<dbReference type="Pfam" id="PF07804">
    <property type="entry name" value="HipA_C"/>
    <property type="match status" value="1"/>
</dbReference>
<evidence type="ECO:0000313" key="5">
    <source>
        <dbReference type="Proteomes" id="UP000004830"/>
    </source>
</evidence>
<proteinExistence type="predicted"/>
<dbReference type="EMBL" id="ADLS01000011">
    <property type="protein sequence ID" value="EGX71552.1"/>
    <property type="molecule type" value="Genomic_DNA"/>
</dbReference>
<dbReference type="eggNOG" id="COG3550">
    <property type="taxonomic scope" value="Bacteria"/>
</dbReference>
<reference evidence="4 5" key="1">
    <citation type="submission" date="2011-06" db="EMBL/GenBank/DDBJ databases">
        <title>The Genome Sequence of Collinsella tanakaei YIT 12063.</title>
        <authorList>
            <consortium name="The Broad Institute Genome Sequencing Platform"/>
            <person name="Earl A."/>
            <person name="Ward D."/>
            <person name="Feldgarden M."/>
            <person name="Gevers D."/>
            <person name="Morotomi M."/>
            <person name="Young S.K."/>
            <person name="Zeng Q."/>
            <person name="Gargeya S."/>
            <person name="Fitzgerald M."/>
            <person name="Haas B."/>
            <person name="Abouelleil A."/>
            <person name="Alvarado L."/>
            <person name="Arachchi H.M."/>
            <person name="Berlin A."/>
            <person name="Brown A."/>
            <person name="Chapman S.B."/>
            <person name="Chen Z."/>
            <person name="Dunbar C."/>
            <person name="Freedman E."/>
            <person name="Gearin G."/>
            <person name="Gellesch M."/>
            <person name="Goldberg J."/>
            <person name="Griggs A."/>
            <person name="Gujja S."/>
            <person name="Heiman D."/>
            <person name="Howarth C."/>
            <person name="Larson L."/>
            <person name="Lui A."/>
            <person name="MacDonald P.J.P."/>
            <person name="Mehta T."/>
            <person name="Montmayeur A."/>
            <person name="Murphy C."/>
            <person name="Neiman D."/>
            <person name="Pearson M."/>
            <person name="Priest M."/>
            <person name="Roberts A."/>
            <person name="Saif S."/>
            <person name="Shea T."/>
            <person name="Shenoy N."/>
            <person name="Sisk P."/>
            <person name="Stolte C."/>
            <person name="Sykes S."/>
            <person name="Wortman J."/>
            <person name="Nusbaum C."/>
            <person name="Birren B."/>
        </authorList>
    </citation>
    <scope>NUCLEOTIDE SEQUENCE [LARGE SCALE GENOMIC DNA]</scope>
    <source>
        <strain evidence="4 5">YIT 12063</strain>
    </source>
</reference>
<dbReference type="RefSeq" id="WP_009140975.1">
    <property type="nucleotide sequence ID" value="NZ_JH126468.1"/>
</dbReference>
<feature type="domain" description="HipA-like C-terminal" evidence="3">
    <location>
        <begin position="54"/>
        <end position="222"/>
    </location>
</feature>
<dbReference type="AlphaFoldDB" id="G1WHX7"/>
<keyword evidence="1" id="KW-0808">Transferase</keyword>
<dbReference type="GO" id="GO:0016301">
    <property type="term" value="F:kinase activity"/>
    <property type="evidence" value="ECO:0007669"/>
    <property type="project" value="UniProtKB-KW"/>
</dbReference>
<dbReference type="PATRIC" id="fig|742742.3.peg.906"/>
<accession>G1WHX7</accession>
<evidence type="ECO:0000259" key="3">
    <source>
        <dbReference type="Pfam" id="PF07804"/>
    </source>
</evidence>
<evidence type="ECO:0000313" key="4">
    <source>
        <dbReference type="EMBL" id="EGX71552.1"/>
    </source>
</evidence>
<protein>
    <recommendedName>
        <fullName evidence="3">HipA-like C-terminal domain-containing protein</fullName>
    </recommendedName>
</protein>
<evidence type="ECO:0000256" key="1">
    <source>
        <dbReference type="ARBA" id="ARBA00022679"/>
    </source>
</evidence>
<sequence>MHPARQRNELDLRGRTDGTSERFSDMDILDLRECAKSGMFYGGRAGKKEGIVYKGAHWIAKYPRSSRDLAGKHLPSYTSSPVAEYLGSHLYQMLGIPAHETALAYRGGKIVCACKDFTYPGKRLFMFSELKTEMDDDDDGFHDSPSDGASVYLTDVLLSIEKSETLSNIPGALDRFWDMFVVDALIKNPDRNNGNWGVLMDEDGRYSLAPVYDNGSSFFSKRNDSTFERRLGDSDAILQDAFGTNISVYLAIGDDGKPRHIHPFDYMRTTINADLDRAIERIASAFDLTAFENLVDSVPREAYGWRVLSEPARESHIELVKARYEKGLLPLADAIARRRASAQ</sequence>
<organism evidence="4 5">
    <name type="scientific">Collinsella tanakaei YIT 12063</name>
    <dbReference type="NCBI Taxonomy" id="742742"/>
    <lineage>
        <taxon>Bacteria</taxon>
        <taxon>Bacillati</taxon>
        <taxon>Actinomycetota</taxon>
        <taxon>Coriobacteriia</taxon>
        <taxon>Coriobacteriales</taxon>
        <taxon>Coriobacteriaceae</taxon>
        <taxon>Collinsella</taxon>
    </lineage>
</organism>
<dbReference type="GeneID" id="62758678"/>
<gene>
    <name evidence="4" type="ORF">HMPREF9452_00940</name>
</gene>